<protein>
    <submittedName>
        <fullName evidence="1">Uncharacterized protein</fullName>
    </submittedName>
</protein>
<dbReference type="EMBL" id="CP056775">
    <property type="protein sequence ID" value="QRQ99740.1"/>
    <property type="molecule type" value="Genomic_DNA"/>
</dbReference>
<gene>
    <name evidence="1" type="ORF">HWI92_01810</name>
</gene>
<dbReference type="Proteomes" id="UP000612680">
    <property type="component" value="Chromosome"/>
</dbReference>
<name>A0ABX7I108_9BACT</name>
<reference evidence="1 2" key="1">
    <citation type="submission" date="2020-06" db="EMBL/GenBank/DDBJ databases">
        <title>Dyadobacter sandarakinus sp. nov., isolated from the soil of the Arctic Yellow River Station.</title>
        <authorList>
            <person name="Zhang Y."/>
            <person name="Peng F."/>
        </authorList>
    </citation>
    <scope>NUCLEOTIDE SEQUENCE [LARGE SCALE GENOMIC DNA]</scope>
    <source>
        <strain evidence="1 2">Q3-56</strain>
    </source>
</reference>
<evidence type="ECO:0000313" key="2">
    <source>
        <dbReference type="Proteomes" id="UP000612680"/>
    </source>
</evidence>
<sequence length="85" mass="9741">MEAKTFEQCCDEIAKEHGFNTGWPAQQFWKAIKGKDAEIAYRRVCERYADSVKKAYAEQAVKADRKQIAEDYGIESVKNLPIDLP</sequence>
<accession>A0ABX7I108</accession>
<evidence type="ECO:0000313" key="1">
    <source>
        <dbReference type="EMBL" id="QRQ99740.1"/>
    </source>
</evidence>
<dbReference type="RefSeq" id="WP_204660501.1">
    <property type="nucleotide sequence ID" value="NZ_CP056775.1"/>
</dbReference>
<organism evidence="1 2">
    <name type="scientific">Dyadobacter sandarakinus</name>
    <dbReference type="NCBI Taxonomy" id="2747268"/>
    <lineage>
        <taxon>Bacteria</taxon>
        <taxon>Pseudomonadati</taxon>
        <taxon>Bacteroidota</taxon>
        <taxon>Cytophagia</taxon>
        <taxon>Cytophagales</taxon>
        <taxon>Spirosomataceae</taxon>
        <taxon>Dyadobacter</taxon>
    </lineage>
</organism>
<keyword evidence="2" id="KW-1185">Reference proteome</keyword>
<proteinExistence type="predicted"/>